<gene>
    <name evidence="7" type="ORF">H7J73_29535</name>
</gene>
<keyword evidence="3" id="KW-0964">Secreted</keyword>
<dbReference type="Pfam" id="PF13561">
    <property type="entry name" value="adh_short_C2"/>
    <property type="match status" value="1"/>
</dbReference>
<comment type="subcellular location">
    <subcellularLocation>
        <location evidence="1">Secreted</location>
        <location evidence="1">Cell wall</location>
    </subcellularLocation>
</comment>
<evidence type="ECO:0000256" key="3">
    <source>
        <dbReference type="ARBA" id="ARBA00022512"/>
    </source>
</evidence>
<comment type="similarity">
    <text evidence="2">Belongs to the short-chain dehydrogenases/reductases (SDR) family.</text>
</comment>
<feature type="domain" description="Ketoreductase" evidence="6">
    <location>
        <begin position="7"/>
        <end position="192"/>
    </location>
</feature>
<evidence type="ECO:0000313" key="7">
    <source>
        <dbReference type="EMBL" id="MCV7230156.1"/>
    </source>
</evidence>
<comment type="caution">
    <text evidence="7">The sequence shown here is derived from an EMBL/GenBank/DDBJ whole genome shotgun (WGS) entry which is preliminary data.</text>
</comment>
<comment type="catalytic activity">
    <reaction evidence="5">
        <text>a (3R)-hydroxyacyl-[ACP] + NADP(+) = a 3-oxoacyl-[ACP] + NADPH + H(+)</text>
        <dbReference type="Rhea" id="RHEA:17397"/>
        <dbReference type="Rhea" id="RHEA-COMP:9916"/>
        <dbReference type="Rhea" id="RHEA-COMP:9945"/>
        <dbReference type="ChEBI" id="CHEBI:15378"/>
        <dbReference type="ChEBI" id="CHEBI:57783"/>
        <dbReference type="ChEBI" id="CHEBI:58349"/>
        <dbReference type="ChEBI" id="CHEBI:78776"/>
        <dbReference type="ChEBI" id="CHEBI:78827"/>
        <dbReference type="EC" id="1.1.1.100"/>
    </reaction>
    <physiologicalReaction direction="right-to-left" evidence="5">
        <dbReference type="Rhea" id="RHEA:17399"/>
    </physiologicalReaction>
</comment>
<evidence type="ECO:0000256" key="2">
    <source>
        <dbReference type="ARBA" id="ARBA00006484"/>
    </source>
</evidence>
<dbReference type="PRINTS" id="PR00081">
    <property type="entry name" value="GDHRDH"/>
</dbReference>
<sequence>MTDWSGVRVLVTGGSRGIGLGIAAGFLGAGASVAISGRRADSLAEAAGRLGSVGGRLHTVVADIAEPQSCGQLATEAEVLLGGLDVLCANAGIYPECALDDLGPADIASIMATNVTGTILSVQACRAALRKSGRGRVVITSSITGPITGYPGLSHYGASKAAQLGFMRSAALELAGDRITVNAVLPGSIESEGLEGLGAAAIAKMKAAVPQHRLGTPADIAAATMFFASEEAGFVTGQALVVDGGQTLPELPDSV</sequence>
<dbReference type="SUPFAM" id="SSF51735">
    <property type="entry name" value="NAD(P)-binding Rossmann-fold domains"/>
    <property type="match status" value="1"/>
</dbReference>
<keyword evidence="8" id="KW-1185">Reference proteome</keyword>
<evidence type="ECO:0000313" key="8">
    <source>
        <dbReference type="Proteomes" id="UP001526201"/>
    </source>
</evidence>
<dbReference type="SMART" id="SM00822">
    <property type="entry name" value="PKS_KR"/>
    <property type="match status" value="1"/>
</dbReference>
<dbReference type="RefSeq" id="WP_264071429.1">
    <property type="nucleotide sequence ID" value="NZ_JACKTY010000049.1"/>
</dbReference>
<dbReference type="EMBL" id="JACKTY010000049">
    <property type="protein sequence ID" value="MCV7230156.1"/>
    <property type="molecule type" value="Genomic_DNA"/>
</dbReference>
<evidence type="ECO:0000259" key="6">
    <source>
        <dbReference type="SMART" id="SM00822"/>
    </source>
</evidence>
<dbReference type="InterPro" id="IPR036291">
    <property type="entry name" value="NAD(P)-bd_dom_sf"/>
</dbReference>
<proteinExistence type="inferred from homology"/>
<keyword evidence="3" id="KW-0134">Cell wall</keyword>
<dbReference type="PANTHER" id="PTHR42879">
    <property type="entry name" value="3-OXOACYL-(ACYL-CARRIER-PROTEIN) REDUCTASE"/>
    <property type="match status" value="1"/>
</dbReference>
<dbReference type="InterPro" id="IPR057326">
    <property type="entry name" value="KR_dom"/>
</dbReference>
<evidence type="ECO:0000256" key="4">
    <source>
        <dbReference type="ARBA" id="ARBA00040781"/>
    </source>
</evidence>
<evidence type="ECO:0000256" key="5">
    <source>
        <dbReference type="ARBA" id="ARBA00047400"/>
    </source>
</evidence>
<dbReference type="InterPro" id="IPR050259">
    <property type="entry name" value="SDR"/>
</dbReference>
<organism evidence="7 8">
    <name type="scientific">Mycolicibacterium komossense</name>
    <dbReference type="NCBI Taxonomy" id="1779"/>
    <lineage>
        <taxon>Bacteria</taxon>
        <taxon>Bacillati</taxon>
        <taxon>Actinomycetota</taxon>
        <taxon>Actinomycetes</taxon>
        <taxon>Mycobacteriales</taxon>
        <taxon>Mycobacteriaceae</taxon>
        <taxon>Mycolicibacterium</taxon>
    </lineage>
</organism>
<dbReference type="PRINTS" id="PR00080">
    <property type="entry name" value="SDRFAMILY"/>
</dbReference>
<name>A0ABT3CL51_9MYCO</name>
<reference evidence="7 8" key="1">
    <citation type="journal article" date="2022" name="BMC Genomics">
        <title>Comparative genome analysis of mycobacteria focusing on tRNA and non-coding RNA.</title>
        <authorList>
            <person name="Behra P.R.K."/>
            <person name="Pettersson B.M.F."/>
            <person name="Ramesh M."/>
            <person name="Das S."/>
            <person name="Dasgupta S."/>
            <person name="Kirsebom L.A."/>
        </authorList>
    </citation>
    <scope>NUCLEOTIDE SEQUENCE [LARGE SCALE GENOMIC DNA]</scope>
    <source>
        <strain evidence="7 8">DSM 44078</strain>
    </source>
</reference>
<dbReference type="InterPro" id="IPR002347">
    <property type="entry name" value="SDR_fam"/>
</dbReference>
<dbReference type="Proteomes" id="UP001526201">
    <property type="component" value="Unassembled WGS sequence"/>
</dbReference>
<evidence type="ECO:0000256" key="1">
    <source>
        <dbReference type="ARBA" id="ARBA00004191"/>
    </source>
</evidence>
<protein>
    <recommendedName>
        <fullName evidence="4">3-oxoacyl-[acyl-carrier-protein] reductase MabA</fullName>
    </recommendedName>
</protein>
<dbReference type="CDD" id="cd05233">
    <property type="entry name" value="SDR_c"/>
    <property type="match status" value="1"/>
</dbReference>
<accession>A0ABT3CL51</accession>
<dbReference type="Gene3D" id="3.40.50.720">
    <property type="entry name" value="NAD(P)-binding Rossmann-like Domain"/>
    <property type="match status" value="1"/>
</dbReference>